<dbReference type="InterPro" id="IPR004854">
    <property type="entry name" value="Ufd1-like"/>
</dbReference>
<reference evidence="8" key="1">
    <citation type="submission" date="2022-08" db="EMBL/GenBank/DDBJ databases">
        <authorList>
            <person name="Kallberg Y."/>
            <person name="Tangrot J."/>
            <person name="Rosling A."/>
        </authorList>
    </citation>
    <scope>NUCLEOTIDE SEQUENCE</scope>
    <source>
        <strain evidence="8">Wild A</strain>
    </source>
</reference>
<evidence type="ECO:0000256" key="1">
    <source>
        <dbReference type="ARBA" id="ARBA00006043"/>
    </source>
</evidence>
<dbReference type="Pfam" id="PF24503">
    <property type="entry name" value="DUF7590"/>
    <property type="match status" value="1"/>
</dbReference>
<dbReference type="PANTHER" id="PTHR12555:SF15">
    <property type="entry name" value="FUSION DEGRADATION PROTEIN (UFD1), PUTATIVE (AFU_ORTHOLOGUE AFUA_4G04640)-RELATED"/>
    <property type="match status" value="1"/>
</dbReference>
<feature type="domain" description="Ubiquitin fusion degradation protein UFD1 N-terminal subdomain 2" evidence="7">
    <location>
        <begin position="107"/>
        <end position="182"/>
    </location>
</feature>
<dbReference type="Gene3D" id="2.40.40.50">
    <property type="entry name" value="Ubiquitin fusion degradation protein UFD1, N-terminal domain"/>
    <property type="match status" value="1"/>
</dbReference>
<dbReference type="Proteomes" id="UP001153678">
    <property type="component" value="Unassembled WGS sequence"/>
</dbReference>
<dbReference type="InterPro" id="IPR056012">
    <property type="entry name" value="DUF7590"/>
</dbReference>
<dbReference type="OrthoDB" id="193703at2759"/>
<dbReference type="PANTHER" id="PTHR12555">
    <property type="entry name" value="UBIQUITIN FUSION DEGRADATON PROTEIN 1"/>
    <property type="match status" value="1"/>
</dbReference>
<dbReference type="Gene3D" id="2.60.120.380">
    <property type="match status" value="1"/>
</dbReference>
<dbReference type="AlphaFoldDB" id="A0A9W4SP64"/>
<sequence>MSFSYTRTLLSGSVIPTLEGDKLILPPFILEELLRASSSNSHDFSEAQLPYPITFQISNPRTQLITHGGVLEFNAIDDRVYLPEWMYNSLALVEGEEVTLRLKELPKGTWVKFRPIDTEYKKIKDYRAAFEGYLRSHYTTLTTGEILIIKQANSSYQFIVESLKPAKAVRIVDTDLEVEISPLFDEEASLSMDKDIHVGRTVEGMIQKDDYAYWNLKSIEKSRGINIVLNVKEGDADLVVSNVQYPKDDDHIWSNFSSEPSKSVFISSTNFEYATKDDIHIGVHGYGDSSNSYELTVTHSDQPPKMSEHSMELVNDHAPGYVQCRNCGSWIPERTITLHSNFCERNNIMCSLCNKVMKKGEEKNHWHCSKCDKFGDISEQTKHDDIFHKDRDCSCGFTTESLPDLAYHRRTMCPDKLIKCRFCHNLVIQGELSTNQNDILEGFSSHEAYCGGRTITCLKCGKAVILKNIAVHAKMHEVEKQNQRLPPLCRNANCTRISADNSLRLCTVCFGPFWSPTADPTRKMLFTRVARKYHQQLTVGCKNSWCKNEYCATGNSQPKDATTAATTLIPLLQQVQQVHSAPMYFCVDEITMKKRLLANFLYKGEDGQGVKGEFSIEFCVKAIEVENEDLVKARQWLISNAPNNFLKVKN</sequence>
<evidence type="ECO:0000259" key="3">
    <source>
        <dbReference type="Pfam" id="PF03152"/>
    </source>
</evidence>
<comment type="similarity">
    <text evidence="1">Belongs to the UFD1 family.</text>
</comment>
<dbReference type="InterPro" id="IPR055418">
    <property type="entry name" value="UFD1_N2"/>
</dbReference>
<name>A0A9W4SP64_9GLOM</name>
<dbReference type="Gene3D" id="6.10.130.10">
    <property type="entry name" value="Ubiquitin-protein ligase E3A, N-terminal zinc-binding domain (AZUL)"/>
    <property type="match status" value="1"/>
</dbReference>
<comment type="caution">
    <text evidence="8">The sequence shown here is derived from an EMBL/GenBank/DDBJ whole genome shotgun (WGS) entry which is preliminary data.</text>
</comment>
<evidence type="ECO:0000313" key="9">
    <source>
        <dbReference type="Proteomes" id="UP001153678"/>
    </source>
</evidence>
<feature type="domain" description="Ubiquitin fusion degradation protein UFD1 N-terminal subdomain 1" evidence="3">
    <location>
        <begin position="19"/>
        <end position="106"/>
    </location>
</feature>
<dbReference type="GO" id="GO:0034098">
    <property type="term" value="C:VCP-NPL4-UFD1 AAA ATPase complex"/>
    <property type="evidence" value="ECO:0007669"/>
    <property type="project" value="TreeGrafter"/>
</dbReference>
<dbReference type="Pfam" id="PF21366">
    <property type="entry name" value="TRAFD1-XIAF1_ZnF"/>
    <property type="match status" value="1"/>
</dbReference>
<dbReference type="InterPro" id="IPR055417">
    <property type="entry name" value="UFD1_N1"/>
</dbReference>
<proteinExistence type="inferred from homology"/>
<dbReference type="GO" id="GO:0031593">
    <property type="term" value="F:polyubiquitin modification-dependent protein binding"/>
    <property type="evidence" value="ECO:0007669"/>
    <property type="project" value="TreeGrafter"/>
</dbReference>
<evidence type="ECO:0000259" key="4">
    <source>
        <dbReference type="Pfam" id="PF16558"/>
    </source>
</evidence>
<dbReference type="Pfam" id="PF23580">
    <property type="entry name" value="Znf_XAF1_N"/>
    <property type="match status" value="1"/>
</dbReference>
<organism evidence="8 9">
    <name type="scientific">Funneliformis geosporum</name>
    <dbReference type="NCBI Taxonomy" id="1117311"/>
    <lineage>
        <taxon>Eukaryota</taxon>
        <taxon>Fungi</taxon>
        <taxon>Fungi incertae sedis</taxon>
        <taxon>Mucoromycota</taxon>
        <taxon>Glomeromycotina</taxon>
        <taxon>Glomeromycetes</taxon>
        <taxon>Glomerales</taxon>
        <taxon>Glomeraceae</taxon>
        <taxon>Funneliformis</taxon>
    </lineage>
</organism>
<accession>A0A9W4SP64</accession>
<dbReference type="Pfam" id="PF16558">
    <property type="entry name" value="AZUL"/>
    <property type="match status" value="1"/>
</dbReference>
<dbReference type="GO" id="GO:0036503">
    <property type="term" value="P:ERAD pathway"/>
    <property type="evidence" value="ECO:0007669"/>
    <property type="project" value="TreeGrafter"/>
</dbReference>
<dbReference type="Pfam" id="PF03152">
    <property type="entry name" value="UFD1_N1"/>
    <property type="match status" value="1"/>
</dbReference>
<keyword evidence="9" id="KW-1185">Reference proteome</keyword>
<gene>
    <name evidence="8" type="ORF">FWILDA_LOCUS7082</name>
</gene>
<dbReference type="EMBL" id="CAMKVN010001358">
    <property type="protein sequence ID" value="CAI2175418.1"/>
    <property type="molecule type" value="Genomic_DNA"/>
</dbReference>
<feature type="domain" description="Ubiquitin-protein ligase E3A N-terminal zinc-binding" evidence="4">
    <location>
        <begin position="528"/>
        <end position="574"/>
    </location>
</feature>
<evidence type="ECO:0000259" key="7">
    <source>
        <dbReference type="Pfam" id="PF24842"/>
    </source>
</evidence>
<protein>
    <submittedName>
        <fullName evidence="8">14658_t:CDS:1</fullName>
    </submittedName>
</protein>
<evidence type="ECO:0000313" key="8">
    <source>
        <dbReference type="EMBL" id="CAI2175418.1"/>
    </source>
</evidence>
<dbReference type="InterPro" id="IPR049439">
    <property type="entry name" value="TRAFD1-XIAF1_Znf"/>
</dbReference>
<dbReference type="InterPro" id="IPR042299">
    <property type="entry name" value="Ufd1-like_Nn"/>
</dbReference>
<dbReference type="GO" id="GO:0006511">
    <property type="term" value="P:ubiquitin-dependent protein catabolic process"/>
    <property type="evidence" value="ECO:0007669"/>
    <property type="project" value="InterPro"/>
</dbReference>
<dbReference type="InterPro" id="IPR042556">
    <property type="entry name" value="AZUL_sf"/>
</dbReference>
<feature type="domain" description="TRAFD1/XAF1 zinc finger" evidence="5">
    <location>
        <begin position="445"/>
        <end position="473"/>
    </location>
</feature>
<dbReference type="InterPro" id="IPR032353">
    <property type="entry name" value="AZUL"/>
</dbReference>
<dbReference type="Pfam" id="PF24842">
    <property type="entry name" value="UFD1_N2"/>
    <property type="match status" value="1"/>
</dbReference>
<dbReference type="Gene3D" id="3.10.330.10">
    <property type="match status" value="1"/>
</dbReference>
<feature type="domain" description="DUF7590" evidence="6">
    <location>
        <begin position="191"/>
        <end position="292"/>
    </location>
</feature>
<keyword evidence="2" id="KW-0833">Ubl conjugation pathway</keyword>
<evidence type="ECO:0000259" key="5">
    <source>
        <dbReference type="Pfam" id="PF21366"/>
    </source>
</evidence>
<evidence type="ECO:0000256" key="2">
    <source>
        <dbReference type="ARBA" id="ARBA00022786"/>
    </source>
</evidence>
<evidence type="ECO:0000259" key="6">
    <source>
        <dbReference type="Pfam" id="PF24503"/>
    </source>
</evidence>